<feature type="compositionally biased region" description="Pro residues" evidence="1">
    <location>
        <begin position="37"/>
        <end position="56"/>
    </location>
</feature>
<gene>
    <name evidence="2" type="ORF">PoB_005456400</name>
</gene>
<dbReference type="AlphaFoldDB" id="A0AAV4CAH9"/>
<name>A0AAV4CAH9_9GAST</name>
<dbReference type="Proteomes" id="UP000735302">
    <property type="component" value="Unassembled WGS sequence"/>
</dbReference>
<organism evidence="2 3">
    <name type="scientific">Plakobranchus ocellatus</name>
    <dbReference type="NCBI Taxonomy" id="259542"/>
    <lineage>
        <taxon>Eukaryota</taxon>
        <taxon>Metazoa</taxon>
        <taxon>Spiralia</taxon>
        <taxon>Lophotrochozoa</taxon>
        <taxon>Mollusca</taxon>
        <taxon>Gastropoda</taxon>
        <taxon>Heterobranchia</taxon>
        <taxon>Euthyneura</taxon>
        <taxon>Panpulmonata</taxon>
        <taxon>Sacoglossa</taxon>
        <taxon>Placobranchoidea</taxon>
        <taxon>Plakobranchidae</taxon>
        <taxon>Plakobranchus</taxon>
    </lineage>
</organism>
<reference evidence="2 3" key="1">
    <citation type="journal article" date="2021" name="Elife">
        <title>Chloroplast acquisition without the gene transfer in kleptoplastic sea slugs, Plakobranchus ocellatus.</title>
        <authorList>
            <person name="Maeda T."/>
            <person name="Takahashi S."/>
            <person name="Yoshida T."/>
            <person name="Shimamura S."/>
            <person name="Takaki Y."/>
            <person name="Nagai Y."/>
            <person name="Toyoda A."/>
            <person name="Suzuki Y."/>
            <person name="Arimoto A."/>
            <person name="Ishii H."/>
            <person name="Satoh N."/>
            <person name="Nishiyama T."/>
            <person name="Hasebe M."/>
            <person name="Maruyama T."/>
            <person name="Minagawa J."/>
            <person name="Obokata J."/>
            <person name="Shigenobu S."/>
        </authorList>
    </citation>
    <scope>NUCLEOTIDE SEQUENCE [LARGE SCALE GENOMIC DNA]</scope>
</reference>
<evidence type="ECO:0000313" key="3">
    <source>
        <dbReference type="Proteomes" id="UP000735302"/>
    </source>
</evidence>
<evidence type="ECO:0000313" key="2">
    <source>
        <dbReference type="EMBL" id="GFO28059.1"/>
    </source>
</evidence>
<keyword evidence="3" id="KW-1185">Reference proteome</keyword>
<dbReference type="EMBL" id="BLXT01005988">
    <property type="protein sequence ID" value="GFO28059.1"/>
    <property type="molecule type" value="Genomic_DNA"/>
</dbReference>
<evidence type="ECO:0000256" key="1">
    <source>
        <dbReference type="SAM" id="MobiDB-lite"/>
    </source>
</evidence>
<proteinExistence type="predicted"/>
<sequence>MEPRRCEQGTVMSKINASTSSPNASTSSPNASTPRQTHPPPRQTHPPPRQTHPPPRQTKKCIGNHTQQQCCFILKQGKSILTLIFFKVRLLESHYVK</sequence>
<feature type="region of interest" description="Disordered" evidence="1">
    <location>
        <begin position="1"/>
        <end position="62"/>
    </location>
</feature>
<comment type="caution">
    <text evidence="2">The sequence shown here is derived from an EMBL/GenBank/DDBJ whole genome shotgun (WGS) entry which is preliminary data.</text>
</comment>
<protein>
    <submittedName>
        <fullName evidence="2">Uncharacterized protein</fullName>
    </submittedName>
</protein>
<accession>A0AAV4CAH9</accession>
<feature type="compositionally biased region" description="Low complexity" evidence="1">
    <location>
        <begin position="16"/>
        <end position="36"/>
    </location>
</feature>